<proteinExistence type="predicted"/>
<dbReference type="EMBL" id="HBUE01145413">
    <property type="protein sequence ID" value="CAG6502680.1"/>
    <property type="molecule type" value="Transcribed_RNA"/>
</dbReference>
<reference evidence="1" key="1">
    <citation type="submission" date="2021-05" db="EMBL/GenBank/DDBJ databases">
        <authorList>
            <person name="Alioto T."/>
            <person name="Alioto T."/>
            <person name="Gomez Garrido J."/>
        </authorList>
    </citation>
    <scope>NUCLEOTIDE SEQUENCE</scope>
</reference>
<accession>A0A8D8ILJ2</accession>
<organism evidence="1">
    <name type="scientific">Culex pipiens</name>
    <name type="common">House mosquito</name>
    <dbReference type="NCBI Taxonomy" id="7175"/>
    <lineage>
        <taxon>Eukaryota</taxon>
        <taxon>Metazoa</taxon>
        <taxon>Ecdysozoa</taxon>
        <taxon>Arthropoda</taxon>
        <taxon>Hexapoda</taxon>
        <taxon>Insecta</taxon>
        <taxon>Pterygota</taxon>
        <taxon>Neoptera</taxon>
        <taxon>Endopterygota</taxon>
        <taxon>Diptera</taxon>
        <taxon>Nematocera</taxon>
        <taxon>Culicoidea</taxon>
        <taxon>Culicidae</taxon>
        <taxon>Culicinae</taxon>
        <taxon>Culicini</taxon>
        <taxon>Culex</taxon>
        <taxon>Culex</taxon>
    </lineage>
</organism>
<dbReference type="AlphaFoldDB" id="A0A8D8ILJ2"/>
<name>A0A8D8ILJ2_CULPI</name>
<protein>
    <submittedName>
        <fullName evidence="1">(northern house mosquito) hypothetical protein</fullName>
    </submittedName>
</protein>
<evidence type="ECO:0000313" key="1">
    <source>
        <dbReference type="EMBL" id="CAG6553921.1"/>
    </source>
</evidence>
<dbReference type="EMBL" id="HBUE01250273">
    <property type="protein sequence ID" value="CAG6553921.1"/>
    <property type="molecule type" value="Transcribed_RNA"/>
</dbReference>
<sequence>MVETTLEPQSNPEGALAFNLWLRYAVHRGTSPLQQNFACRNAGGKLTFNALHFFSQRSSRLLRCTIRLKSNFLLVTERCVAILRGLLSESAKTGVYLIVSCRAETAFMAERLVN</sequence>